<feature type="region of interest" description="Disordered" evidence="1">
    <location>
        <begin position="1"/>
        <end position="24"/>
    </location>
</feature>
<sequence>MRGNQDSEFSIRGHPSDRTIARQTDSEGISYGYFSALQGSREDSDCSAGKKGMRLLRTLRENADERKGRVADMARFDANSFPNTDLQFLSVIGDIPCNFCLS</sequence>
<dbReference type="AlphaFoldDB" id="A0A450YBH4"/>
<accession>A0A450YBH4</accession>
<dbReference type="EMBL" id="CAADFR010000028">
    <property type="protein sequence ID" value="VFK38834.1"/>
    <property type="molecule type" value="Genomic_DNA"/>
</dbReference>
<proteinExistence type="predicted"/>
<evidence type="ECO:0000313" key="3">
    <source>
        <dbReference type="EMBL" id="VFK43589.1"/>
    </source>
</evidence>
<protein>
    <submittedName>
        <fullName evidence="2">Uncharacterized protein</fullName>
    </submittedName>
</protein>
<organism evidence="2">
    <name type="scientific">Candidatus Kentrum sp. SD</name>
    <dbReference type="NCBI Taxonomy" id="2126332"/>
    <lineage>
        <taxon>Bacteria</taxon>
        <taxon>Pseudomonadati</taxon>
        <taxon>Pseudomonadota</taxon>
        <taxon>Gammaproteobacteria</taxon>
        <taxon>Candidatus Kentrum</taxon>
    </lineage>
</organism>
<reference evidence="2" key="1">
    <citation type="submission" date="2019-02" db="EMBL/GenBank/DDBJ databases">
        <authorList>
            <person name="Gruber-Vodicka R. H."/>
            <person name="Seah K. B. B."/>
        </authorList>
    </citation>
    <scope>NUCLEOTIDE SEQUENCE</scope>
    <source>
        <strain evidence="3">BECK_S1320</strain>
        <strain evidence="2">BECK_S1321</strain>
    </source>
</reference>
<gene>
    <name evidence="3" type="ORF">BECKSD772E_GA0070983_102721</name>
    <name evidence="2" type="ORF">BECKSD772F_GA0070984_102821</name>
</gene>
<evidence type="ECO:0000256" key="1">
    <source>
        <dbReference type="SAM" id="MobiDB-lite"/>
    </source>
</evidence>
<dbReference type="EMBL" id="CAADFU010000027">
    <property type="protein sequence ID" value="VFK43589.1"/>
    <property type="molecule type" value="Genomic_DNA"/>
</dbReference>
<feature type="compositionally biased region" description="Basic and acidic residues" evidence="1">
    <location>
        <begin position="9"/>
        <end position="20"/>
    </location>
</feature>
<evidence type="ECO:0000313" key="2">
    <source>
        <dbReference type="EMBL" id="VFK38834.1"/>
    </source>
</evidence>
<name>A0A450YBH4_9GAMM</name>